<comment type="caution">
    <text evidence="2">The sequence shown here is derived from an EMBL/GenBank/DDBJ whole genome shotgun (WGS) entry which is preliminary data.</text>
</comment>
<evidence type="ECO:0000313" key="2">
    <source>
        <dbReference type="EMBL" id="KAK1764012.1"/>
    </source>
</evidence>
<feature type="region of interest" description="Disordered" evidence="1">
    <location>
        <begin position="1"/>
        <end position="76"/>
    </location>
</feature>
<dbReference type="Proteomes" id="UP001244011">
    <property type="component" value="Unassembled WGS sequence"/>
</dbReference>
<gene>
    <name evidence="2" type="ORF">QBC33DRAFT_548529</name>
</gene>
<keyword evidence="3" id="KW-1185">Reference proteome</keyword>
<protein>
    <submittedName>
        <fullName evidence="2">Uncharacterized protein</fullName>
    </submittedName>
</protein>
<accession>A0AAJ0BU34</accession>
<dbReference type="EMBL" id="MU839023">
    <property type="protein sequence ID" value="KAK1764012.1"/>
    <property type="molecule type" value="Genomic_DNA"/>
</dbReference>
<organism evidence="2 3">
    <name type="scientific">Phialemonium atrogriseum</name>
    <dbReference type="NCBI Taxonomy" id="1093897"/>
    <lineage>
        <taxon>Eukaryota</taxon>
        <taxon>Fungi</taxon>
        <taxon>Dikarya</taxon>
        <taxon>Ascomycota</taxon>
        <taxon>Pezizomycotina</taxon>
        <taxon>Sordariomycetes</taxon>
        <taxon>Sordariomycetidae</taxon>
        <taxon>Cephalothecales</taxon>
        <taxon>Cephalothecaceae</taxon>
        <taxon>Phialemonium</taxon>
    </lineage>
</organism>
<sequence length="203" mass="22198">MKTSNIMSKKPSRARFFPLRIRSPFHRRSGSSEGRAASPAATATRTASQSPPTPSPLPSATAPSSSTPAPLPPPDRDLWVEAIEQASDKAKKWMIANGCYGKPDPRSAKVKIQELVKIAKKRESRYSDHPLAIRIGTQKIIFGDYVADFVRCLTMVGDAVIPFAPSEVSAPWSVVKAVMQGRCIHLLVFCCFIRIKTAIAFFG</sequence>
<evidence type="ECO:0000256" key="1">
    <source>
        <dbReference type="SAM" id="MobiDB-lite"/>
    </source>
</evidence>
<dbReference type="RefSeq" id="XP_060280225.1">
    <property type="nucleotide sequence ID" value="XM_060428860.1"/>
</dbReference>
<feature type="compositionally biased region" description="Low complexity" evidence="1">
    <location>
        <begin position="58"/>
        <end position="68"/>
    </location>
</feature>
<dbReference type="AlphaFoldDB" id="A0AAJ0BU34"/>
<reference evidence="2" key="1">
    <citation type="submission" date="2023-06" db="EMBL/GenBank/DDBJ databases">
        <title>Genome-scale phylogeny and comparative genomics of the fungal order Sordariales.</title>
        <authorList>
            <consortium name="Lawrence Berkeley National Laboratory"/>
            <person name="Hensen N."/>
            <person name="Bonometti L."/>
            <person name="Westerberg I."/>
            <person name="Brannstrom I.O."/>
            <person name="Guillou S."/>
            <person name="Cros-Aarteil S."/>
            <person name="Calhoun S."/>
            <person name="Haridas S."/>
            <person name="Kuo A."/>
            <person name="Mondo S."/>
            <person name="Pangilinan J."/>
            <person name="Riley R."/>
            <person name="Labutti K."/>
            <person name="Andreopoulos B."/>
            <person name="Lipzen A."/>
            <person name="Chen C."/>
            <person name="Yanf M."/>
            <person name="Daum C."/>
            <person name="Ng V."/>
            <person name="Clum A."/>
            <person name="Steindorff A."/>
            <person name="Ohm R."/>
            <person name="Martin F."/>
            <person name="Silar P."/>
            <person name="Natvig D."/>
            <person name="Lalanne C."/>
            <person name="Gautier V."/>
            <person name="Ament-Velasquez S.L."/>
            <person name="Kruys A."/>
            <person name="Hutchinson M.I."/>
            <person name="Powell A.J."/>
            <person name="Barry K."/>
            <person name="Miller A.N."/>
            <person name="Grigoriev I.V."/>
            <person name="Debuchy R."/>
            <person name="Gladieux P."/>
            <person name="Thoren M.H."/>
            <person name="Johannesson H."/>
        </authorList>
    </citation>
    <scope>NUCLEOTIDE SEQUENCE</scope>
    <source>
        <strain evidence="2">8032-3</strain>
    </source>
</reference>
<proteinExistence type="predicted"/>
<feature type="compositionally biased region" description="Low complexity" evidence="1">
    <location>
        <begin position="31"/>
        <end position="50"/>
    </location>
</feature>
<dbReference type="GeneID" id="85312047"/>
<name>A0AAJ0BU34_9PEZI</name>
<evidence type="ECO:0000313" key="3">
    <source>
        <dbReference type="Proteomes" id="UP001244011"/>
    </source>
</evidence>